<dbReference type="GO" id="GO:0046872">
    <property type="term" value="F:metal ion binding"/>
    <property type="evidence" value="ECO:0007669"/>
    <property type="project" value="InterPro"/>
</dbReference>
<dbReference type="AlphaFoldDB" id="A0A7X9FQ20"/>
<sequence length="553" mass="59569">AFMSAAREVALSKPIIIIKPGRTAAAAKAAASHTGSLTGSDDVLDAAFRRCGVLRVDSISELFSMADILGKQPRPKGPNLSIVTNAGGPGVIASDAVILNGGKLADISPEIMAELNTFLPAAWSHNNPIDVIGDASPERYSKAVEVAAKDPNTDGLLVVLTPQAMTDPTQTAEQIKQHANIGKPVLASWMGGAESKAGEQILSRANIPCFDAPDTAARLFCFMWKYAENLKSLYETPILSAGGDETGADIAEATAIIEQARKEGRDLLTEFESKKVLGAYKIPIVETIIAETREAAIDAANKLGYPVVLKLHSETITHKTDVGGVQLNLKNSDAVGIAFDAIKESLTAKVGTHAENGQPHFLGVTVQTMINLSDGYEIILGCNTDPQLGPVLLFGTGGQLVEVFKDSSLGLPPLNTTLARRMMERTKIYKALKGVRGRKPVDMVALEQLLVRFSQLVCDQRLIKEIDINPLLVSSDKIVALDARVVLLDPKNPKAESSPLAIRPYPSQFVRKVELKTGEKVTIRPIRPEDEPLVKQFHETLSEQSVLRRYLQP</sequence>
<keyword evidence="2 4" id="KW-0547">Nucleotide-binding</keyword>
<evidence type="ECO:0000259" key="5">
    <source>
        <dbReference type="PROSITE" id="PS50975"/>
    </source>
</evidence>
<dbReference type="InterPro" id="IPR032875">
    <property type="entry name" value="Succ_CoA_lig_flav_dom"/>
</dbReference>
<dbReference type="GO" id="GO:0043758">
    <property type="term" value="F:acetate-CoA ligase (ADP-forming) activity"/>
    <property type="evidence" value="ECO:0007669"/>
    <property type="project" value="InterPro"/>
</dbReference>
<dbReference type="InterPro" id="IPR051538">
    <property type="entry name" value="Acyl-CoA_Synth/Transferase"/>
</dbReference>
<name>A0A7X9FQ20_9DELT</name>
<dbReference type="InterPro" id="IPR013815">
    <property type="entry name" value="ATP_grasp_subdomain_1"/>
</dbReference>
<dbReference type="InterPro" id="IPR016102">
    <property type="entry name" value="Succinyl-CoA_synth-like"/>
</dbReference>
<dbReference type="Pfam" id="PF19045">
    <property type="entry name" value="Ligase_CoA_2"/>
    <property type="match status" value="1"/>
</dbReference>
<keyword evidence="3 4" id="KW-0067">ATP-binding</keyword>
<evidence type="ECO:0000256" key="3">
    <source>
        <dbReference type="ARBA" id="ARBA00022840"/>
    </source>
</evidence>
<protein>
    <submittedName>
        <fullName evidence="6">Acetate--CoA ligase family protein</fullName>
    </submittedName>
</protein>
<dbReference type="PANTHER" id="PTHR43334">
    <property type="entry name" value="ACETATE--COA LIGASE [ADP-FORMING]"/>
    <property type="match status" value="1"/>
</dbReference>
<reference evidence="6 7" key="1">
    <citation type="journal article" date="2020" name="Biotechnol. Biofuels">
        <title>New insights from the biogas microbiome by comprehensive genome-resolved metagenomics of nearly 1600 species originating from multiple anaerobic digesters.</title>
        <authorList>
            <person name="Campanaro S."/>
            <person name="Treu L."/>
            <person name="Rodriguez-R L.M."/>
            <person name="Kovalovszki A."/>
            <person name="Ziels R.M."/>
            <person name="Maus I."/>
            <person name="Zhu X."/>
            <person name="Kougias P.G."/>
            <person name="Basile A."/>
            <person name="Luo G."/>
            <person name="Schluter A."/>
            <person name="Konstantinidis K.T."/>
            <person name="Angelidaki I."/>
        </authorList>
    </citation>
    <scope>NUCLEOTIDE SEQUENCE [LARGE SCALE GENOMIC DNA]</scope>
    <source>
        <strain evidence="6">AS27yjCOA_65</strain>
    </source>
</reference>
<proteinExistence type="predicted"/>
<dbReference type="Pfam" id="PF13607">
    <property type="entry name" value="Succ_CoA_lig"/>
    <property type="match status" value="1"/>
</dbReference>
<dbReference type="GO" id="GO:0005524">
    <property type="term" value="F:ATP binding"/>
    <property type="evidence" value="ECO:0007669"/>
    <property type="project" value="UniProtKB-UniRule"/>
</dbReference>
<accession>A0A7X9FQ20</accession>
<feature type="non-terminal residue" evidence="6">
    <location>
        <position position="553"/>
    </location>
</feature>
<dbReference type="Proteomes" id="UP000524246">
    <property type="component" value="Unassembled WGS sequence"/>
</dbReference>
<dbReference type="InterPro" id="IPR043938">
    <property type="entry name" value="Ligase_CoA_dom"/>
</dbReference>
<dbReference type="SUPFAM" id="SSF56059">
    <property type="entry name" value="Glutathione synthetase ATP-binding domain-like"/>
    <property type="match status" value="1"/>
</dbReference>
<dbReference type="Gene3D" id="3.30.470.20">
    <property type="entry name" value="ATP-grasp fold, B domain"/>
    <property type="match status" value="1"/>
</dbReference>
<gene>
    <name evidence="6" type="ORF">GYA55_03660</name>
</gene>
<evidence type="ECO:0000256" key="4">
    <source>
        <dbReference type="PROSITE-ProRule" id="PRU00409"/>
    </source>
</evidence>
<evidence type="ECO:0000313" key="6">
    <source>
        <dbReference type="EMBL" id="NMC62243.1"/>
    </source>
</evidence>
<feature type="domain" description="ATP-grasp" evidence="5">
    <location>
        <begin position="274"/>
        <end position="310"/>
    </location>
</feature>
<dbReference type="EMBL" id="JAAZON010000144">
    <property type="protein sequence ID" value="NMC62243.1"/>
    <property type="molecule type" value="Genomic_DNA"/>
</dbReference>
<evidence type="ECO:0000313" key="7">
    <source>
        <dbReference type="Proteomes" id="UP000524246"/>
    </source>
</evidence>
<comment type="caution">
    <text evidence="6">The sequence shown here is derived from an EMBL/GenBank/DDBJ whole genome shotgun (WGS) entry which is preliminary data.</text>
</comment>
<feature type="non-terminal residue" evidence="6">
    <location>
        <position position="1"/>
    </location>
</feature>
<evidence type="ECO:0000256" key="1">
    <source>
        <dbReference type="ARBA" id="ARBA00022598"/>
    </source>
</evidence>
<dbReference type="PROSITE" id="PS50975">
    <property type="entry name" value="ATP_GRASP"/>
    <property type="match status" value="1"/>
</dbReference>
<dbReference type="Gene3D" id="3.30.1490.20">
    <property type="entry name" value="ATP-grasp fold, A domain"/>
    <property type="match status" value="1"/>
</dbReference>
<dbReference type="SUPFAM" id="SSF52210">
    <property type="entry name" value="Succinyl-CoA synthetase domains"/>
    <property type="match status" value="2"/>
</dbReference>
<dbReference type="Pfam" id="PF13549">
    <property type="entry name" value="ATP-grasp_5"/>
    <property type="match status" value="1"/>
</dbReference>
<dbReference type="InterPro" id="IPR011761">
    <property type="entry name" value="ATP-grasp"/>
</dbReference>
<dbReference type="Gene3D" id="3.40.630.30">
    <property type="match status" value="1"/>
</dbReference>
<organism evidence="6 7">
    <name type="scientific">SAR324 cluster bacterium</name>
    <dbReference type="NCBI Taxonomy" id="2024889"/>
    <lineage>
        <taxon>Bacteria</taxon>
        <taxon>Deltaproteobacteria</taxon>
        <taxon>SAR324 cluster</taxon>
    </lineage>
</organism>
<evidence type="ECO:0000256" key="2">
    <source>
        <dbReference type="ARBA" id="ARBA00022741"/>
    </source>
</evidence>
<dbReference type="PANTHER" id="PTHR43334:SF1">
    <property type="entry name" value="3-HYDROXYPROPIONATE--COA LIGASE [ADP-FORMING]"/>
    <property type="match status" value="1"/>
</dbReference>
<dbReference type="Gene3D" id="3.40.50.261">
    <property type="entry name" value="Succinyl-CoA synthetase domains"/>
    <property type="match status" value="2"/>
</dbReference>
<keyword evidence="1 6" id="KW-0436">Ligase</keyword>